<organism evidence="1 2">
    <name type="scientific">Cercopithifilaria johnstoni</name>
    <dbReference type="NCBI Taxonomy" id="2874296"/>
    <lineage>
        <taxon>Eukaryota</taxon>
        <taxon>Metazoa</taxon>
        <taxon>Ecdysozoa</taxon>
        <taxon>Nematoda</taxon>
        <taxon>Chromadorea</taxon>
        <taxon>Rhabditida</taxon>
        <taxon>Spirurina</taxon>
        <taxon>Spiruromorpha</taxon>
        <taxon>Filarioidea</taxon>
        <taxon>Onchocercidae</taxon>
        <taxon>Cercopithifilaria</taxon>
    </lineage>
</organism>
<comment type="caution">
    <text evidence="1">The sequence shown here is derived from an EMBL/GenBank/DDBJ whole genome shotgun (WGS) entry which is preliminary data.</text>
</comment>
<accession>A0A8J2MRL5</accession>
<dbReference type="EMBL" id="CAKAEH010001571">
    <property type="protein sequence ID" value="CAG9537686.1"/>
    <property type="molecule type" value="Genomic_DNA"/>
</dbReference>
<sequence length="104" mass="12233">MDLHRIDVDSKTFVDRSLKDDPEIVLQEFKKEFGGIPLKDINMFNAETLHKWPGRNVPSFTIPQFLLIVKSSRSSRYEYKYPIEPQCHSQWSMQINLIHNIPST</sequence>
<keyword evidence="2" id="KW-1185">Reference proteome</keyword>
<evidence type="ECO:0000313" key="1">
    <source>
        <dbReference type="EMBL" id="CAG9537686.1"/>
    </source>
</evidence>
<dbReference type="AlphaFoldDB" id="A0A8J2MRL5"/>
<name>A0A8J2MRL5_9BILA</name>
<protein>
    <submittedName>
        <fullName evidence="1">Uncharacterized protein</fullName>
    </submittedName>
</protein>
<gene>
    <name evidence="1" type="ORF">CJOHNSTONI_LOCUS7468</name>
</gene>
<evidence type="ECO:0000313" key="2">
    <source>
        <dbReference type="Proteomes" id="UP000746747"/>
    </source>
</evidence>
<dbReference type="Proteomes" id="UP000746747">
    <property type="component" value="Unassembled WGS sequence"/>
</dbReference>
<dbReference type="OrthoDB" id="3542292at2759"/>
<proteinExistence type="predicted"/>
<reference evidence="1" key="1">
    <citation type="submission" date="2021-09" db="EMBL/GenBank/DDBJ databases">
        <authorList>
            <consortium name="Pathogen Informatics"/>
        </authorList>
    </citation>
    <scope>NUCLEOTIDE SEQUENCE</scope>
</reference>